<keyword evidence="8" id="KW-1185">Reference proteome</keyword>
<keyword evidence="3" id="KW-0998">Cell outer membrane</keyword>
<dbReference type="PROSITE" id="PS01068">
    <property type="entry name" value="OMPA_1"/>
    <property type="match status" value="1"/>
</dbReference>
<gene>
    <name evidence="7" type="ORF">AO384_0278</name>
</gene>
<dbReference type="AlphaFoldDB" id="A0A198UNV1"/>
<dbReference type="GO" id="GO:0009279">
    <property type="term" value="C:cell outer membrane"/>
    <property type="evidence" value="ECO:0007669"/>
    <property type="project" value="UniProtKB-SubCell"/>
</dbReference>
<evidence type="ECO:0000256" key="2">
    <source>
        <dbReference type="ARBA" id="ARBA00023136"/>
    </source>
</evidence>
<dbReference type="CDD" id="cd07185">
    <property type="entry name" value="OmpA_C-like"/>
    <property type="match status" value="1"/>
</dbReference>
<feature type="domain" description="OmpA-like" evidence="6">
    <location>
        <begin position="105"/>
        <end position="222"/>
    </location>
</feature>
<dbReference type="PANTHER" id="PTHR30329">
    <property type="entry name" value="STATOR ELEMENT OF FLAGELLAR MOTOR COMPLEX"/>
    <property type="match status" value="1"/>
</dbReference>
<evidence type="ECO:0000313" key="8">
    <source>
        <dbReference type="Proteomes" id="UP000078228"/>
    </source>
</evidence>
<dbReference type="EMBL" id="LXHC01000004">
    <property type="protein sequence ID" value="OAU98031.1"/>
    <property type="molecule type" value="Genomic_DNA"/>
</dbReference>
<dbReference type="InterPro" id="IPR006665">
    <property type="entry name" value="OmpA-like"/>
</dbReference>
<dbReference type="PRINTS" id="PR01023">
    <property type="entry name" value="NAFLGMOTY"/>
</dbReference>
<dbReference type="PATRIC" id="fig|480.237.peg.943"/>
<dbReference type="InterPro" id="IPR036737">
    <property type="entry name" value="OmpA-like_sf"/>
</dbReference>
<dbReference type="PROSITE" id="PS51257">
    <property type="entry name" value="PROKAR_LIPOPROTEIN"/>
    <property type="match status" value="1"/>
</dbReference>
<comment type="subcellular location">
    <subcellularLocation>
        <location evidence="1">Cell outer membrane</location>
    </subcellularLocation>
</comment>
<proteinExistence type="predicted"/>
<dbReference type="InterPro" id="IPR006664">
    <property type="entry name" value="OMP_bac"/>
</dbReference>
<dbReference type="OrthoDB" id="9782229at2"/>
<name>A0A198UNV1_MORCA</name>
<feature type="signal peptide" evidence="5">
    <location>
        <begin position="1"/>
        <end position="18"/>
    </location>
</feature>
<dbReference type="Pfam" id="PF00691">
    <property type="entry name" value="OmpA"/>
    <property type="match status" value="1"/>
</dbReference>
<dbReference type="InterPro" id="IPR006690">
    <property type="entry name" value="OMPA-like_CS"/>
</dbReference>
<dbReference type="PANTHER" id="PTHR30329:SF21">
    <property type="entry name" value="LIPOPROTEIN YIAD-RELATED"/>
    <property type="match status" value="1"/>
</dbReference>
<dbReference type="PROSITE" id="PS51123">
    <property type="entry name" value="OMPA_2"/>
    <property type="match status" value="1"/>
</dbReference>
<dbReference type="Proteomes" id="UP000078228">
    <property type="component" value="Unassembled WGS sequence"/>
</dbReference>
<feature type="chain" id="PRO_5008279809" evidence="5">
    <location>
        <begin position="19"/>
        <end position="224"/>
    </location>
</feature>
<evidence type="ECO:0000256" key="1">
    <source>
        <dbReference type="ARBA" id="ARBA00004442"/>
    </source>
</evidence>
<evidence type="ECO:0000256" key="4">
    <source>
        <dbReference type="PROSITE-ProRule" id="PRU00473"/>
    </source>
</evidence>
<dbReference type="eggNOG" id="COG2885">
    <property type="taxonomic scope" value="Bacteria"/>
</dbReference>
<dbReference type="RefSeq" id="WP_064611531.1">
    <property type="nucleotide sequence ID" value="NZ_LXHB01000102.1"/>
</dbReference>
<evidence type="ECO:0000256" key="3">
    <source>
        <dbReference type="ARBA" id="ARBA00023237"/>
    </source>
</evidence>
<dbReference type="Gene3D" id="3.30.1330.60">
    <property type="entry name" value="OmpA-like domain"/>
    <property type="match status" value="1"/>
</dbReference>
<accession>A0A198UNV1</accession>
<reference evidence="7 8" key="1">
    <citation type="journal article" date="2016" name="Genome Biol. Evol.">
        <title>Comparative Genomic Analyses of the Moraxella catarrhalis Serosensitive and Seroresistant Lineages Demonstrate Their Independent Evolution.</title>
        <authorList>
            <person name="Earl J.P."/>
            <person name="de Vries S.P."/>
            <person name="Ahmed A."/>
            <person name="Powell E."/>
            <person name="Schultz M.P."/>
            <person name="Hermans P.W."/>
            <person name="Hill D.J."/>
            <person name="Zhou Z."/>
            <person name="Constantinidou C.I."/>
            <person name="Hu F.Z."/>
            <person name="Bootsma H.J."/>
            <person name="Ehrlich G.D."/>
        </authorList>
    </citation>
    <scope>NUCLEOTIDE SEQUENCE [LARGE SCALE GENOMIC DNA]</scope>
    <source>
        <strain evidence="7 8">Z7542</strain>
    </source>
</reference>
<sequence>MKIKALGITLLVSSMALAGCANTGTTGNGTGFGGANVNKAVIGAVAGALGGTAISKATGGEKTGRDAILGAAVGAAAGAYMERQAKQIEQQMQGTGVTVTHDTDTGNINLTMPGNITFAHDDDTLNGAFLGRLNQLANTMNQYHETTIVIAGHTDSTGQASYNQELSERRADSVRHYLINQGVDPYRIQTVGYGMRQPIASNATEAGRAQNRRVELIILAPQGM</sequence>
<evidence type="ECO:0000313" key="7">
    <source>
        <dbReference type="EMBL" id="OAU98031.1"/>
    </source>
</evidence>
<dbReference type="PRINTS" id="PR01021">
    <property type="entry name" value="OMPADOMAIN"/>
</dbReference>
<organism evidence="7 8">
    <name type="scientific">Moraxella catarrhalis</name>
    <name type="common">Branhamella catarrhalis</name>
    <dbReference type="NCBI Taxonomy" id="480"/>
    <lineage>
        <taxon>Bacteria</taxon>
        <taxon>Pseudomonadati</taxon>
        <taxon>Pseudomonadota</taxon>
        <taxon>Gammaproteobacteria</taxon>
        <taxon>Moraxellales</taxon>
        <taxon>Moraxellaceae</taxon>
        <taxon>Moraxella</taxon>
    </lineage>
</organism>
<evidence type="ECO:0000259" key="6">
    <source>
        <dbReference type="PROSITE" id="PS51123"/>
    </source>
</evidence>
<dbReference type="SUPFAM" id="SSF103088">
    <property type="entry name" value="OmpA-like"/>
    <property type="match status" value="1"/>
</dbReference>
<dbReference type="InterPro" id="IPR050330">
    <property type="entry name" value="Bact_OuterMem_StrucFunc"/>
</dbReference>
<evidence type="ECO:0000256" key="5">
    <source>
        <dbReference type="SAM" id="SignalP"/>
    </source>
</evidence>
<keyword evidence="5" id="KW-0732">Signal</keyword>
<protein>
    <submittedName>
        <fullName evidence="7">Major porin and structural outer membrane porin OprF</fullName>
    </submittedName>
</protein>
<comment type="caution">
    <text evidence="7">The sequence shown here is derived from an EMBL/GenBank/DDBJ whole genome shotgun (WGS) entry which is preliminary data.</text>
</comment>
<keyword evidence="2 4" id="KW-0472">Membrane</keyword>